<feature type="region of interest" description="Disordered" evidence="3">
    <location>
        <begin position="385"/>
        <end position="434"/>
    </location>
</feature>
<dbReference type="GO" id="GO:0005634">
    <property type="term" value="C:nucleus"/>
    <property type="evidence" value="ECO:0007669"/>
    <property type="project" value="UniProtKB-SubCell"/>
</dbReference>
<dbReference type="InterPro" id="IPR000953">
    <property type="entry name" value="Chromo/chromo_shadow_dom"/>
</dbReference>
<evidence type="ECO:0000256" key="3">
    <source>
        <dbReference type="SAM" id="MobiDB-lite"/>
    </source>
</evidence>
<dbReference type="GO" id="GO:0006508">
    <property type="term" value="P:proteolysis"/>
    <property type="evidence" value="ECO:0007669"/>
    <property type="project" value="InterPro"/>
</dbReference>
<dbReference type="Gene3D" id="2.40.70.10">
    <property type="entry name" value="Acid Proteases"/>
    <property type="match status" value="1"/>
</dbReference>
<dbReference type="PROSITE" id="PS00141">
    <property type="entry name" value="ASP_PROTEASE"/>
    <property type="match status" value="1"/>
</dbReference>
<evidence type="ECO:0000313" key="5">
    <source>
        <dbReference type="EnsemblMetazoa" id="G18744.1:cds"/>
    </source>
</evidence>
<feature type="region of interest" description="Disordered" evidence="3">
    <location>
        <begin position="301"/>
        <end position="350"/>
    </location>
</feature>
<evidence type="ECO:0000313" key="6">
    <source>
        <dbReference type="Proteomes" id="UP000005408"/>
    </source>
</evidence>
<feature type="compositionally biased region" description="Polar residues" evidence="3">
    <location>
        <begin position="807"/>
        <end position="819"/>
    </location>
</feature>
<dbReference type="EnsemblMetazoa" id="G18744.1">
    <property type="protein sequence ID" value="G18744.1:cds"/>
    <property type="gene ID" value="G18744"/>
</dbReference>
<feature type="compositionally biased region" description="Low complexity" evidence="3">
    <location>
        <begin position="405"/>
        <end position="426"/>
    </location>
</feature>
<dbReference type="SUPFAM" id="SSF54160">
    <property type="entry name" value="Chromo domain-like"/>
    <property type="match status" value="1"/>
</dbReference>
<dbReference type="InterPro" id="IPR023780">
    <property type="entry name" value="Chromo_domain"/>
</dbReference>
<dbReference type="PROSITE" id="PS50013">
    <property type="entry name" value="CHROMO_2"/>
    <property type="match status" value="1"/>
</dbReference>
<accession>A0A8W8JIB9</accession>
<dbReference type="GO" id="GO:0004190">
    <property type="term" value="F:aspartic-type endopeptidase activity"/>
    <property type="evidence" value="ECO:0007669"/>
    <property type="project" value="InterPro"/>
</dbReference>
<dbReference type="CDD" id="cd00024">
    <property type="entry name" value="CD_CSD"/>
    <property type="match status" value="1"/>
</dbReference>
<dbReference type="InterPro" id="IPR001969">
    <property type="entry name" value="Aspartic_peptidase_AS"/>
</dbReference>
<dbReference type="Gene3D" id="2.40.50.40">
    <property type="match status" value="1"/>
</dbReference>
<feature type="region of interest" description="Disordered" evidence="3">
    <location>
        <begin position="703"/>
        <end position="820"/>
    </location>
</feature>
<dbReference type="PANTHER" id="PTHR22812">
    <property type="entry name" value="CHROMOBOX PROTEIN"/>
    <property type="match status" value="1"/>
</dbReference>
<dbReference type="CDD" id="cd00303">
    <property type="entry name" value="retropepsin_like"/>
    <property type="match status" value="1"/>
</dbReference>
<feature type="region of interest" description="Disordered" evidence="3">
    <location>
        <begin position="28"/>
        <end position="86"/>
    </location>
</feature>
<dbReference type="SMART" id="SM00298">
    <property type="entry name" value="CHROMO"/>
    <property type="match status" value="1"/>
</dbReference>
<feature type="compositionally biased region" description="Polar residues" evidence="3">
    <location>
        <begin position="305"/>
        <end position="318"/>
    </location>
</feature>
<dbReference type="InterPro" id="IPR021109">
    <property type="entry name" value="Peptidase_aspartic_dom_sf"/>
</dbReference>
<dbReference type="InterPro" id="IPR051219">
    <property type="entry name" value="Heterochromatin_chromo-domain"/>
</dbReference>
<feature type="compositionally biased region" description="Low complexity" evidence="3">
    <location>
        <begin position="64"/>
        <end position="75"/>
    </location>
</feature>
<dbReference type="Pfam" id="PF00385">
    <property type="entry name" value="Chromo"/>
    <property type="match status" value="1"/>
</dbReference>
<keyword evidence="6" id="KW-1185">Reference proteome</keyword>
<keyword evidence="2" id="KW-0539">Nucleus</keyword>
<dbReference type="InterPro" id="IPR016197">
    <property type="entry name" value="Chromo-like_dom_sf"/>
</dbReference>
<feature type="domain" description="Chromo" evidence="4">
    <location>
        <begin position="822"/>
        <end position="881"/>
    </location>
</feature>
<sequence length="885" mass="98327">MKKNRPINYTIQTRQATAAEEQSYLQIAETTSTEPEEQTATIILTATNSRESIPDSEEQITPPETSAEENNSTTTPGTPADEPLDTSAENNITEEESSEEENLENNIMATGFSFPKFNGSESPVIWLSKLDAWQQFHNYADQKILAMLPCALEGSASTWFQTLQPPCNSLTAFKKQLTDRFQPILYGMPLMGIRQDTSETMDQYLERAEKISMIHDMAELYKVQAIASGLLPPWRGKVLSREPKSFQELRNTISKVQVELSDLPQNLNHSSDHSLAHLCTTLATQMTELTKSIKADISALRVTSEPDQSSQQRWTNQHGGRPRYHNNRRDMNQRSRQYEREPREYESCKGCGKSCSIREKCPAFNTKCTYCFKWHHYENGHAPVPSTDRHPVNSSHAVVSPHSANSTPSTNKSNTKPSTTNKSNTPAKTNPQSHSVSLIMPVEKNTVAISIYGHSIRALVDTGASISCVSSDLIPKLGINPSQLSPSNVRDAVAVGGERHASLGAISLPISFDGPLISHTFHVFQSFNHPLILGLDFLNQNDGIFNAENCTLYLRDPDDHTAFSIDTNTGFARVLNTTSIPPNSVVSVQVFITNIPKHKTVLLEPCAQLPQRNLAGAKCLVENTGKAFMQIINPSNKPIRLNATTPIASASIVNEKTIYSLDTPLTISKQNTNSQSKDPIHFDLQHTSLSDVEKDLLTLKPYNNPAHRQHLDPPPDAEIIDDTHLPPDNYANEQHVNPNPNNIQDATANNDATQPLQAPGDQPPTPTQPNNSGAPNPVPPDAPQGKNSSQPPSSQPEIHPPDAFTGEDTQPTPSQTSDDNIGYVEKLIRYRYQKGKKYFLVKWIGYREKTWEPEDNINPALIQKYLIDKTQTGQARKRKKRSCFN</sequence>
<evidence type="ECO:0000256" key="1">
    <source>
        <dbReference type="ARBA" id="ARBA00004123"/>
    </source>
</evidence>
<feature type="compositionally biased region" description="Basic and acidic residues" evidence="3">
    <location>
        <begin position="327"/>
        <end position="347"/>
    </location>
</feature>
<name>A0A8W8JIB9_MAGGI</name>
<dbReference type="Proteomes" id="UP000005408">
    <property type="component" value="Unassembled WGS sequence"/>
</dbReference>
<evidence type="ECO:0000256" key="2">
    <source>
        <dbReference type="ARBA" id="ARBA00023242"/>
    </source>
</evidence>
<comment type="subcellular location">
    <subcellularLocation>
        <location evidence="1">Nucleus</location>
    </subcellularLocation>
</comment>
<feature type="compositionally biased region" description="Polar residues" evidence="3">
    <location>
        <begin position="785"/>
        <end position="796"/>
    </location>
</feature>
<organism evidence="5 6">
    <name type="scientific">Magallana gigas</name>
    <name type="common">Pacific oyster</name>
    <name type="synonym">Crassostrea gigas</name>
    <dbReference type="NCBI Taxonomy" id="29159"/>
    <lineage>
        <taxon>Eukaryota</taxon>
        <taxon>Metazoa</taxon>
        <taxon>Spiralia</taxon>
        <taxon>Lophotrochozoa</taxon>
        <taxon>Mollusca</taxon>
        <taxon>Bivalvia</taxon>
        <taxon>Autobranchia</taxon>
        <taxon>Pteriomorphia</taxon>
        <taxon>Ostreida</taxon>
        <taxon>Ostreoidea</taxon>
        <taxon>Ostreidae</taxon>
        <taxon>Magallana</taxon>
    </lineage>
</organism>
<dbReference type="Pfam" id="PF13975">
    <property type="entry name" value="gag-asp_proteas"/>
    <property type="match status" value="1"/>
</dbReference>
<proteinExistence type="predicted"/>
<feature type="compositionally biased region" description="Polar residues" evidence="3">
    <location>
        <begin position="28"/>
        <end position="51"/>
    </location>
</feature>
<dbReference type="AlphaFoldDB" id="A0A8W8JIB9"/>
<reference evidence="5" key="1">
    <citation type="submission" date="2022-08" db="UniProtKB">
        <authorList>
            <consortium name="EnsemblMetazoa"/>
        </authorList>
    </citation>
    <scope>IDENTIFICATION</scope>
    <source>
        <strain evidence="5">05x7-T-G4-1.051#20</strain>
    </source>
</reference>
<protein>
    <recommendedName>
        <fullName evidence="4">Chromo domain-containing protein</fullName>
    </recommendedName>
</protein>
<evidence type="ECO:0000259" key="4">
    <source>
        <dbReference type="PROSITE" id="PS50013"/>
    </source>
</evidence>
<dbReference type="SUPFAM" id="SSF50630">
    <property type="entry name" value="Acid proteases"/>
    <property type="match status" value="1"/>
</dbReference>
<feature type="compositionally biased region" description="Polar residues" evidence="3">
    <location>
        <begin position="731"/>
        <end position="756"/>
    </location>
</feature>